<accession>L7VYM0</accession>
<name>L7VYM0_9BACT</name>
<dbReference type="EMBL" id="JX649866">
    <property type="protein sequence ID" value="AGC71245.1"/>
    <property type="molecule type" value="Genomic_DNA"/>
</dbReference>
<sequence length="104" mass="11524">MPVIGTFKADKDGYAGTIRTLTVNAKVRIVANDQKQSQGAPDFRVLVGTTEIGAAWRKSSEDHGSYLSIRLDDPSFSEPIRAALMENSDDGALPMLWRREKRET</sequence>
<dbReference type="AlphaFoldDB" id="L7VYM0"/>
<evidence type="ECO:0000313" key="1">
    <source>
        <dbReference type="EMBL" id="AGC71245.1"/>
    </source>
</evidence>
<evidence type="ECO:0008006" key="2">
    <source>
        <dbReference type="Google" id="ProtNLM"/>
    </source>
</evidence>
<protein>
    <recommendedName>
        <fullName evidence="2">DUF736 domain-containing protein</fullName>
    </recommendedName>
</protein>
<proteinExistence type="predicted"/>
<organism evidence="1">
    <name type="scientific">uncultured bacterium A1Q1_fos_75</name>
    <dbReference type="NCBI Taxonomy" id="1256589"/>
    <lineage>
        <taxon>Bacteria</taxon>
        <taxon>environmental samples</taxon>
    </lineage>
</organism>
<dbReference type="Pfam" id="PF05284">
    <property type="entry name" value="DUF736"/>
    <property type="match status" value="1"/>
</dbReference>
<reference evidence="1" key="1">
    <citation type="submission" date="2012-09" db="EMBL/GenBank/DDBJ databases">
        <title>Metagenomic Characterization of a Microbial Community in Wastewater Detects High Levels of Antibiotic Resistance.</title>
        <authorList>
            <person name="Abrams M."/>
            <person name="Caldwell A."/>
            <person name="Vandaei E."/>
            <person name="Lee W."/>
            <person name="Perrott J."/>
            <person name="Khan S.Y."/>
            <person name="Ta J."/>
            <person name="Romero D."/>
            <person name="Nguyen V."/>
            <person name="Pourmand N."/>
            <person name="Ouverney C.C."/>
        </authorList>
    </citation>
    <scope>NUCLEOTIDE SEQUENCE</scope>
</reference>
<dbReference type="InterPro" id="IPR007948">
    <property type="entry name" value="DUF736"/>
</dbReference>